<protein>
    <submittedName>
        <fullName evidence="2">Uncharacterized protein</fullName>
    </submittedName>
</protein>
<feature type="region of interest" description="Disordered" evidence="1">
    <location>
        <begin position="136"/>
        <end position="157"/>
    </location>
</feature>
<feature type="region of interest" description="Disordered" evidence="1">
    <location>
        <begin position="245"/>
        <end position="264"/>
    </location>
</feature>
<dbReference type="EMBL" id="CADEAL010004223">
    <property type="protein sequence ID" value="CAB1454697.1"/>
    <property type="molecule type" value="Genomic_DNA"/>
</dbReference>
<proteinExistence type="predicted"/>
<evidence type="ECO:0000313" key="2">
    <source>
        <dbReference type="EMBL" id="CAB1454697.1"/>
    </source>
</evidence>
<organism evidence="2 3">
    <name type="scientific">Pleuronectes platessa</name>
    <name type="common">European plaice</name>
    <dbReference type="NCBI Taxonomy" id="8262"/>
    <lineage>
        <taxon>Eukaryota</taxon>
        <taxon>Metazoa</taxon>
        <taxon>Chordata</taxon>
        <taxon>Craniata</taxon>
        <taxon>Vertebrata</taxon>
        <taxon>Euteleostomi</taxon>
        <taxon>Actinopterygii</taxon>
        <taxon>Neopterygii</taxon>
        <taxon>Teleostei</taxon>
        <taxon>Neoteleostei</taxon>
        <taxon>Acanthomorphata</taxon>
        <taxon>Carangaria</taxon>
        <taxon>Pleuronectiformes</taxon>
        <taxon>Pleuronectoidei</taxon>
        <taxon>Pleuronectidae</taxon>
        <taxon>Pleuronectes</taxon>
    </lineage>
</organism>
<evidence type="ECO:0000256" key="1">
    <source>
        <dbReference type="SAM" id="MobiDB-lite"/>
    </source>
</evidence>
<evidence type="ECO:0000313" key="3">
    <source>
        <dbReference type="Proteomes" id="UP001153269"/>
    </source>
</evidence>
<gene>
    <name evidence="2" type="ORF">PLEPLA_LOCUS42464</name>
</gene>
<comment type="caution">
    <text evidence="2">The sequence shown here is derived from an EMBL/GenBank/DDBJ whole genome shotgun (WGS) entry which is preliminary data.</text>
</comment>
<dbReference type="AlphaFoldDB" id="A0A9N7Z9E8"/>
<reference evidence="2" key="1">
    <citation type="submission" date="2020-03" db="EMBL/GenBank/DDBJ databases">
        <authorList>
            <person name="Weist P."/>
        </authorList>
    </citation>
    <scope>NUCLEOTIDE SEQUENCE</scope>
</reference>
<sequence length="362" mass="39590">MASAPSLLGIPLPLTPPPAPPAANYKELGVPHQTGTGPISMGSCSIHPLLLSTTKTEDPLDYTLTQAHADQIPRSMTPLPNAKHDRLMTETYSGSLGYLMNPAPTASTRPPRTTSTTLILQDITITLVLSNSKNQKTVKFDQPSTPNSLSTPPPSLGSSLISHVTPLSLEEITQQASPPFQQQRELNIQHRGNPRLQFSSSRSGDRIEGLRVLPGCQDDRGPRCCGGPYDDRGAFISKAERHAEKELTDPQRDGGLVSGQPGPRSTPLQYECHFNIKAFWMQEVGVGAERLDYPAKDQRSRSPELKVQPAVSQWQIQMLVTGLNSTQMCPAGRGAPQTPRHRDFCSTEKMDEVSQLPPRIRR</sequence>
<keyword evidence="3" id="KW-1185">Reference proteome</keyword>
<feature type="compositionally biased region" description="Low complexity" evidence="1">
    <location>
        <begin position="143"/>
        <end position="157"/>
    </location>
</feature>
<dbReference type="Proteomes" id="UP001153269">
    <property type="component" value="Unassembled WGS sequence"/>
</dbReference>
<name>A0A9N7Z9E8_PLEPL</name>
<accession>A0A9N7Z9E8</accession>